<evidence type="ECO:0000256" key="5">
    <source>
        <dbReference type="ARBA" id="ARBA00023002"/>
    </source>
</evidence>
<feature type="domain" description="Acyl-CoA dehydrogenase/oxidase C-terminal" evidence="6">
    <location>
        <begin position="573"/>
        <end position="716"/>
    </location>
</feature>
<evidence type="ECO:0000259" key="7">
    <source>
        <dbReference type="Pfam" id="PF02770"/>
    </source>
</evidence>
<evidence type="ECO:0000256" key="3">
    <source>
        <dbReference type="ARBA" id="ARBA00022630"/>
    </source>
</evidence>
<dbReference type="InterPro" id="IPR036250">
    <property type="entry name" value="AcylCo_DH-like_C"/>
</dbReference>
<keyword evidence="10" id="KW-1185">Reference proteome</keyword>
<reference evidence="9 10" key="1">
    <citation type="journal article" date="2019" name="Int. J. Syst. Evol. Microbiol.">
        <title>The Global Catalogue of Microorganisms (GCM) 10K type strain sequencing project: providing services to taxonomists for standard genome sequencing and annotation.</title>
        <authorList>
            <consortium name="The Broad Institute Genomics Platform"/>
            <consortium name="The Broad Institute Genome Sequencing Center for Infectious Disease"/>
            <person name="Wu L."/>
            <person name="Ma J."/>
        </authorList>
    </citation>
    <scope>NUCLEOTIDE SEQUENCE [LARGE SCALE GENOMIC DNA]</scope>
    <source>
        <strain evidence="9 10">JCM 8201</strain>
    </source>
</reference>
<dbReference type="RefSeq" id="WP_344455080.1">
    <property type="nucleotide sequence ID" value="NZ_BAAATZ010000029.1"/>
</dbReference>
<dbReference type="Gene3D" id="1.20.140.10">
    <property type="entry name" value="Butyryl-CoA Dehydrogenase, subunit A, domain 3"/>
    <property type="match status" value="2"/>
</dbReference>
<comment type="similarity">
    <text evidence="2">Belongs to the acyl-CoA dehydrogenase family.</text>
</comment>
<dbReference type="Gene3D" id="1.10.540.10">
    <property type="entry name" value="Acyl-CoA dehydrogenase/oxidase, N-terminal domain"/>
    <property type="match status" value="2"/>
</dbReference>
<evidence type="ECO:0000256" key="4">
    <source>
        <dbReference type="ARBA" id="ARBA00022827"/>
    </source>
</evidence>
<dbReference type="InterPro" id="IPR009100">
    <property type="entry name" value="AcylCoA_DH/oxidase_NM_dom_sf"/>
</dbReference>
<keyword evidence="5" id="KW-0560">Oxidoreductase</keyword>
<dbReference type="PANTHER" id="PTHR43292">
    <property type="entry name" value="ACYL-COA DEHYDROGENASE"/>
    <property type="match status" value="1"/>
</dbReference>
<dbReference type="Pfam" id="PF02770">
    <property type="entry name" value="Acyl-CoA_dh_M"/>
    <property type="match status" value="1"/>
</dbReference>
<dbReference type="InterPro" id="IPR037069">
    <property type="entry name" value="AcylCoA_DH/ox_N_sf"/>
</dbReference>
<dbReference type="Gene3D" id="2.40.110.10">
    <property type="entry name" value="Butyryl-CoA Dehydrogenase, subunit A, domain 2"/>
    <property type="match status" value="1"/>
</dbReference>
<dbReference type="SUPFAM" id="SSF56645">
    <property type="entry name" value="Acyl-CoA dehydrogenase NM domain-like"/>
    <property type="match status" value="2"/>
</dbReference>
<gene>
    <name evidence="9" type="ORF">GCM10010439_58590</name>
</gene>
<protein>
    <submittedName>
        <fullName evidence="9">Acyl-CoA dehydrogenase</fullName>
    </submittedName>
</protein>
<evidence type="ECO:0000259" key="6">
    <source>
        <dbReference type="Pfam" id="PF00441"/>
    </source>
</evidence>
<dbReference type="Pfam" id="PF00441">
    <property type="entry name" value="Acyl-CoA_dh_1"/>
    <property type="match status" value="2"/>
</dbReference>
<organism evidence="9 10">
    <name type="scientific">Actinocorallia aurantiaca</name>
    <dbReference type="NCBI Taxonomy" id="46204"/>
    <lineage>
        <taxon>Bacteria</taxon>
        <taxon>Bacillati</taxon>
        <taxon>Actinomycetota</taxon>
        <taxon>Actinomycetes</taxon>
        <taxon>Streptosporangiales</taxon>
        <taxon>Thermomonosporaceae</taxon>
        <taxon>Actinocorallia</taxon>
    </lineage>
</organism>
<keyword evidence="3" id="KW-0285">Flavoprotein</keyword>
<feature type="domain" description="Acyl-CoA oxidase/dehydrogenase middle" evidence="7">
    <location>
        <begin position="467"/>
        <end position="558"/>
    </location>
</feature>
<dbReference type="SUPFAM" id="SSF47203">
    <property type="entry name" value="Acyl-CoA dehydrogenase C-terminal domain-like"/>
    <property type="match status" value="2"/>
</dbReference>
<evidence type="ECO:0000313" key="10">
    <source>
        <dbReference type="Proteomes" id="UP001501842"/>
    </source>
</evidence>
<comment type="cofactor">
    <cofactor evidence="1">
        <name>FAD</name>
        <dbReference type="ChEBI" id="CHEBI:57692"/>
    </cofactor>
</comment>
<dbReference type="EMBL" id="BAAATZ010000029">
    <property type="protein sequence ID" value="GAA2734970.1"/>
    <property type="molecule type" value="Genomic_DNA"/>
</dbReference>
<dbReference type="Proteomes" id="UP001501842">
    <property type="component" value="Unassembled WGS sequence"/>
</dbReference>
<evidence type="ECO:0000256" key="2">
    <source>
        <dbReference type="ARBA" id="ARBA00009347"/>
    </source>
</evidence>
<dbReference type="InterPro" id="IPR013786">
    <property type="entry name" value="AcylCoA_DH/ox_N"/>
</dbReference>
<dbReference type="PANTHER" id="PTHR43292:SF4">
    <property type="entry name" value="ACYL-COA DEHYDROGENASE FADE34"/>
    <property type="match status" value="1"/>
</dbReference>
<evidence type="ECO:0000313" key="9">
    <source>
        <dbReference type="EMBL" id="GAA2734970.1"/>
    </source>
</evidence>
<keyword evidence="4" id="KW-0274">FAD</keyword>
<feature type="domain" description="Acyl-CoA dehydrogenase/oxidase C-terminal" evidence="6">
    <location>
        <begin position="217"/>
        <end position="333"/>
    </location>
</feature>
<accession>A0ABN3ULY8</accession>
<dbReference type="Pfam" id="PF02771">
    <property type="entry name" value="Acyl-CoA_dh_N"/>
    <property type="match status" value="1"/>
</dbReference>
<comment type="caution">
    <text evidence="9">The sequence shown here is derived from an EMBL/GenBank/DDBJ whole genome shotgun (WGS) entry which is preliminary data.</text>
</comment>
<sequence length="725" mass="75903">MGIALSEEHRELAATTRAFLNAQGAREACRALLEAEEETLPGFWKAFAELGLLGVHLPEEFGGGGFGLPELVVVLEEIGRAVAPGPVLPTAAASAVIAAKGGRELHARLLPQLAEGTTVGAVGLSGADLALERDTAGALTLTGRSGIVLGGAAARHVLVPVGDDMVVVPVDAAGVSVEVPAPLDWSRRSARFRFDGVTVADDAVLTGARPYAEAVLRTLAAAEATGGAQECLEVATGYAKVREQFGRTIGTFQAVKHHLANMLVSAETATAAVWDAARAAEGPEEEFALAAAVAATIAMPAFTDNADLGIQVHGGIGYTWEHDAHLLSRRAATLKAVLSPSSSAADVTRLRTAGVTRAATLDLPPEAEQARPEIRALARELAALPAEEQRGRLVDTGYLQPHWPAPWGIGADAGLQLVIEQEFRDAGVTVPNLMITGWVVLTLIQNGTDEQVSRWVRPALHGEHIWCQLFSEPDAGSDAAAVRTRGQRVEGGWKVNGQKIWTSNAHKSRYGLATVRTDSSAGKHAGITTMVIDMQAPGVEVRPLRHITGELYFSEVFFTDLFVPDADVVGEPGQGWKVARATLGNERVSLGGGVGGVDAAQLFEVYRHFPDRIPAAEVRLGGHAAEETVLGLLNLRRAARAVDGGGPGPEGNITKLAGAEHGQRTAALFAELAGEDLAFGEGLGGDAARFLLGTRALTIAGGTSEISRNQIAERILGLPRDPLAS</sequence>
<name>A0ABN3ULY8_9ACTN</name>
<dbReference type="InterPro" id="IPR052161">
    <property type="entry name" value="Mycobact_Acyl-CoA_DH"/>
</dbReference>
<dbReference type="InterPro" id="IPR046373">
    <property type="entry name" value="Acyl-CoA_Oxase/DH_mid-dom_sf"/>
</dbReference>
<proteinExistence type="inferred from homology"/>
<dbReference type="InterPro" id="IPR006091">
    <property type="entry name" value="Acyl-CoA_Oxase/DH_mid-dom"/>
</dbReference>
<dbReference type="InterPro" id="IPR009075">
    <property type="entry name" value="AcylCo_DH/oxidase_C"/>
</dbReference>
<evidence type="ECO:0000256" key="1">
    <source>
        <dbReference type="ARBA" id="ARBA00001974"/>
    </source>
</evidence>
<feature type="domain" description="Acyl-CoA dehydrogenase/oxidase N-terminal" evidence="8">
    <location>
        <begin position="6"/>
        <end position="116"/>
    </location>
</feature>
<evidence type="ECO:0000259" key="8">
    <source>
        <dbReference type="Pfam" id="PF02771"/>
    </source>
</evidence>